<feature type="chain" id="PRO_5036791654" evidence="1">
    <location>
        <begin position="35"/>
        <end position="180"/>
    </location>
</feature>
<organism evidence="2 3">
    <name type="scientific">Actinospica acidithermotolerans</name>
    <dbReference type="NCBI Taxonomy" id="2828514"/>
    <lineage>
        <taxon>Bacteria</taxon>
        <taxon>Bacillati</taxon>
        <taxon>Actinomycetota</taxon>
        <taxon>Actinomycetes</taxon>
        <taxon>Catenulisporales</taxon>
        <taxon>Actinospicaceae</taxon>
        <taxon>Actinospica</taxon>
    </lineage>
</organism>
<gene>
    <name evidence="2" type="ORF">KDK95_28570</name>
</gene>
<feature type="signal peptide" evidence="1">
    <location>
        <begin position="1"/>
        <end position="34"/>
    </location>
</feature>
<evidence type="ECO:0000313" key="3">
    <source>
        <dbReference type="Proteomes" id="UP000676325"/>
    </source>
</evidence>
<keyword evidence="1" id="KW-0732">Signal</keyword>
<dbReference type="EMBL" id="JAGSOH010000124">
    <property type="protein sequence ID" value="MBR7830291.1"/>
    <property type="molecule type" value="Genomic_DNA"/>
</dbReference>
<reference evidence="2" key="1">
    <citation type="submission" date="2021-04" db="EMBL/GenBank/DDBJ databases">
        <title>Genome based classification of Actinospica acidithermotolerans sp. nov., an actinobacterium isolated from an Indonesian hot spring.</title>
        <authorList>
            <person name="Kusuma A.B."/>
            <person name="Putra K.E."/>
            <person name="Nafisah S."/>
            <person name="Loh J."/>
            <person name="Nouioui I."/>
            <person name="Goodfellow M."/>
        </authorList>
    </citation>
    <scope>NUCLEOTIDE SEQUENCE</scope>
    <source>
        <strain evidence="2">MGRD01-02</strain>
    </source>
</reference>
<dbReference type="Proteomes" id="UP000676325">
    <property type="component" value="Unassembled WGS sequence"/>
</dbReference>
<keyword evidence="3" id="KW-1185">Reference proteome</keyword>
<evidence type="ECO:0000256" key="1">
    <source>
        <dbReference type="SAM" id="SignalP"/>
    </source>
</evidence>
<proteinExistence type="predicted"/>
<comment type="caution">
    <text evidence="2">The sequence shown here is derived from an EMBL/GenBank/DDBJ whole genome shotgun (WGS) entry which is preliminary data.</text>
</comment>
<accession>A0A941IPC4</accession>
<dbReference type="RefSeq" id="WP_212521420.1">
    <property type="nucleotide sequence ID" value="NZ_JAGSOH010000124.1"/>
</dbReference>
<dbReference type="AlphaFoldDB" id="A0A941IPC4"/>
<dbReference type="InterPro" id="IPR021903">
    <property type="entry name" value="DUF3515"/>
</dbReference>
<evidence type="ECO:0000313" key="2">
    <source>
        <dbReference type="EMBL" id="MBR7830291.1"/>
    </source>
</evidence>
<protein>
    <submittedName>
        <fullName evidence="2">DUF3515 family protein</fullName>
    </submittedName>
</protein>
<dbReference type="Pfam" id="PF12028">
    <property type="entry name" value="DUF3515"/>
    <property type="match status" value="1"/>
</dbReference>
<name>A0A941IPC4_9ACTN</name>
<sequence>MNKLRVLLPAAGVVLASVGGATAWLLLSAGSAVAVTPPNATAGVHQVCAKLQSKLPATVDGQSRDTVTPSSDLTAAWGTSPIVMTCGASTPAVLDPNSKSYDPSAQAVYANGVAWLPIQVADGYEFYTTQREVYVEVFVPSSYDLADGNPGMDAPTDLSAAVIAGTPTVDGKSGADVSPD</sequence>